<gene>
    <name evidence="1" type="ORF">TrRE_jg12483</name>
</gene>
<sequence length="271" mass="28821">GGGGGGGGEDKLKSRVTFSATNGKNLLAFRNAVYSTVRNAKNQTRTSLQPLVELGKDSRNACFFYGDKFLASSEGPNVSLHLYNLQSSQTKQVAAFQPSPSHSVLALSCLNAASSNLIFTLHSDRSLHLHDVSTSTPYWSVPAASGRRASHSLAVPPLSPNASVPPSMCDLVACSSPDEGGLISLWDVRTSGPAARFKGGHVNRHRTTCRANFSPCMRYISTGSEDGVAAYYDLRMGGKEGGRGGKWGEGRKVKDGGVEEANWSGIFPQKK</sequence>
<dbReference type="InterPro" id="IPR036322">
    <property type="entry name" value="WD40_repeat_dom_sf"/>
</dbReference>
<evidence type="ECO:0000313" key="1">
    <source>
        <dbReference type="EMBL" id="GMI03478.1"/>
    </source>
</evidence>
<dbReference type="PANTHER" id="PTHR44525">
    <property type="entry name" value="WD REPEAT-CONTAINING PROTEIN 27"/>
    <property type="match status" value="1"/>
</dbReference>
<reference evidence="1" key="1">
    <citation type="submission" date="2022-07" db="EMBL/GenBank/DDBJ databases">
        <title>Genome analysis of Parmales, a sister group of diatoms, reveals the evolutionary specialization of diatoms from phago-mixotrophs to photoautotrophs.</title>
        <authorList>
            <person name="Ban H."/>
            <person name="Sato S."/>
            <person name="Yoshikawa S."/>
            <person name="Kazumasa Y."/>
            <person name="Nakamura Y."/>
            <person name="Ichinomiya M."/>
            <person name="Saitoh K."/>
            <person name="Sato N."/>
            <person name="Blanc-Mathieu R."/>
            <person name="Endo H."/>
            <person name="Kuwata A."/>
            <person name="Ogata H."/>
        </authorList>
    </citation>
    <scope>NUCLEOTIDE SEQUENCE</scope>
</reference>
<dbReference type="PANTHER" id="PTHR44525:SF1">
    <property type="entry name" value="WD REPEAT-CONTAINING PROTEIN 27"/>
    <property type="match status" value="1"/>
</dbReference>
<evidence type="ECO:0000313" key="2">
    <source>
        <dbReference type="Proteomes" id="UP001165082"/>
    </source>
</evidence>
<dbReference type="EMBL" id="BRXZ01000035">
    <property type="protein sequence ID" value="GMI03478.1"/>
    <property type="molecule type" value="Genomic_DNA"/>
</dbReference>
<dbReference type="InterPro" id="IPR042411">
    <property type="entry name" value="WDR27"/>
</dbReference>
<comment type="caution">
    <text evidence="1">The sequence shown here is derived from an EMBL/GenBank/DDBJ whole genome shotgun (WGS) entry which is preliminary data.</text>
</comment>
<feature type="non-terminal residue" evidence="1">
    <location>
        <position position="1"/>
    </location>
</feature>
<name>A0A9W7CCY8_9STRA</name>
<dbReference type="OrthoDB" id="20669at2759"/>
<dbReference type="SUPFAM" id="SSF50978">
    <property type="entry name" value="WD40 repeat-like"/>
    <property type="match status" value="1"/>
</dbReference>
<keyword evidence="2" id="KW-1185">Reference proteome</keyword>
<dbReference type="InterPro" id="IPR015943">
    <property type="entry name" value="WD40/YVTN_repeat-like_dom_sf"/>
</dbReference>
<dbReference type="Proteomes" id="UP001165082">
    <property type="component" value="Unassembled WGS sequence"/>
</dbReference>
<dbReference type="Gene3D" id="2.130.10.10">
    <property type="entry name" value="YVTN repeat-like/Quinoprotein amine dehydrogenase"/>
    <property type="match status" value="1"/>
</dbReference>
<dbReference type="AlphaFoldDB" id="A0A9W7CCY8"/>
<accession>A0A9W7CCY8</accession>
<organism evidence="1 2">
    <name type="scientific">Triparma retinervis</name>
    <dbReference type="NCBI Taxonomy" id="2557542"/>
    <lineage>
        <taxon>Eukaryota</taxon>
        <taxon>Sar</taxon>
        <taxon>Stramenopiles</taxon>
        <taxon>Ochrophyta</taxon>
        <taxon>Bolidophyceae</taxon>
        <taxon>Parmales</taxon>
        <taxon>Triparmaceae</taxon>
        <taxon>Triparma</taxon>
    </lineage>
</organism>
<protein>
    <submittedName>
        <fullName evidence="1">Uncharacterized protein</fullName>
    </submittedName>
</protein>
<proteinExistence type="predicted"/>